<keyword evidence="2" id="KW-1185">Reference proteome</keyword>
<dbReference type="Proteomes" id="UP000799776">
    <property type="component" value="Unassembled WGS sequence"/>
</dbReference>
<dbReference type="PANTHER" id="PTHR39598">
    <property type="entry name" value="AUSTINOL SYNTHESIS PROTEIN F-RELATED"/>
    <property type="match status" value="1"/>
</dbReference>
<evidence type="ECO:0000313" key="1">
    <source>
        <dbReference type="EMBL" id="KAF2084316.1"/>
    </source>
</evidence>
<dbReference type="EMBL" id="ML978743">
    <property type="protein sequence ID" value="KAF2084316.1"/>
    <property type="molecule type" value="Genomic_DNA"/>
</dbReference>
<dbReference type="AlphaFoldDB" id="A0A9P4LVQ0"/>
<name>A0A9P4LVQ0_9PEZI</name>
<proteinExistence type="predicted"/>
<dbReference type="Gene3D" id="3.10.450.50">
    <property type="match status" value="1"/>
</dbReference>
<evidence type="ECO:0000313" key="2">
    <source>
        <dbReference type="Proteomes" id="UP000799776"/>
    </source>
</evidence>
<dbReference type="SUPFAM" id="SSF54427">
    <property type="entry name" value="NTF2-like"/>
    <property type="match status" value="1"/>
</dbReference>
<accession>A0A9P4LVQ0</accession>
<dbReference type="InterPro" id="IPR050977">
    <property type="entry name" value="Fungal_Meroterpenoid_Isomerase"/>
</dbReference>
<sequence>MSTTTSNNTEQQSTRMKTTHTLLHAYSTLSVPALTAPLSPTFTHTVLPTTLSMPSRDFSSFSQHATGIFNVFSSFQMIPDAIFEDAAQNAVVVKARMVGELKGGMEWRNECVLFLRFTQGGEAVEAIEEFVDSAKALEMRKNVKPEGFDGEQSV</sequence>
<gene>
    <name evidence="1" type="ORF">K490DRAFT_68925</name>
</gene>
<dbReference type="OrthoDB" id="3758478at2759"/>
<dbReference type="InterPro" id="IPR032710">
    <property type="entry name" value="NTF2-like_dom_sf"/>
</dbReference>
<dbReference type="PANTHER" id="PTHR39598:SF1">
    <property type="entry name" value="AUSTINOID BIOSYNTHESIS CLUSTERS PROTEIN F-RELATED"/>
    <property type="match status" value="1"/>
</dbReference>
<comment type="caution">
    <text evidence="1">The sequence shown here is derived from an EMBL/GenBank/DDBJ whole genome shotgun (WGS) entry which is preliminary data.</text>
</comment>
<reference evidence="1" key="1">
    <citation type="journal article" date="2020" name="Stud. Mycol.">
        <title>101 Dothideomycetes genomes: a test case for predicting lifestyles and emergence of pathogens.</title>
        <authorList>
            <person name="Haridas S."/>
            <person name="Albert R."/>
            <person name="Binder M."/>
            <person name="Bloem J."/>
            <person name="Labutti K."/>
            <person name="Salamov A."/>
            <person name="Andreopoulos B."/>
            <person name="Baker S."/>
            <person name="Barry K."/>
            <person name="Bills G."/>
            <person name="Bluhm B."/>
            <person name="Cannon C."/>
            <person name="Castanera R."/>
            <person name="Culley D."/>
            <person name="Daum C."/>
            <person name="Ezra D."/>
            <person name="Gonzalez J."/>
            <person name="Henrissat B."/>
            <person name="Kuo A."/>
            <person name="Liang C."/>
            <person name="Lipzen A."/>
            <person name="Lutzoni F."/>
            <person name="Magnuson J."/>
            <person name="Mondo S."/>
            <person name="Nolan M."/>
            <person name="Ohm R."/>
            <person name="Pangilinan J."/>
            <person name="Park H.-J."/>
            <person name="Ramirez L."/>
            <person name="Alfaro M."/>
            <person name="Sun H."/>
            <person name="Tritt A."/>
            <person name="Yoshinaga Y."/>
            <person name="Zwiers L.-H."/>
            <person name="Turgeon B."/>
            <person name="Goodwin S."/>
            <person name="Spatafora J."/>
            <person name="Crous P."/>
            <person name="Grigoriev I."/>
        </authorList>
    </citation>
    <scope>NUCLEOTIDE SEQUENCE</scope>
    <source>
        <strain evidence="1">CBS 121410</strain>
    </source>
</reference>
<organism evidence="1 2">
    <name type="scientific">Saccharata proteae CBS 121410</name>
    <dbReference type="NCBI Taxonomy" id="1314787"/>
    <lineage>
        <taxon>Eukaryota</taxon>
        <taxon>Fungi</taxon>
        <taxon>Dikarya</taxon>
        <taxon>Ascomycota</taxon>
        <taxon>Pezizomycotina</taxon>
        <taxon>Dothideomycetes</taxon>
        <taxon>Dothideomycetes incertae sedis</taxon>
        <taxon>Botryosphaeriales</taxon>
        <taxon>Saccharataceae</taxon>
        <taxon>Saccharata</taxon>
    </lineage>
</organism>
<protein>
    <submittedName>
        <fullName evidence="1">Uncharacterized protein</fullName>
    </submittedName>
</protein>